<evidence type="ECO:0000313" key="1">
    <source>
        <dbReference type="EMBL" id="KAF2251666.1"/>
    </source>
</evidence>
<feature type="non-terminal residue" evidence="1">
    <location>
        <position position="206"/>
    </location>
</feature>
<keyword evidence="2" id="KW-1185">Reference proteome</keyword>
<name>A0A6A6IMP9_9PLEO</name>
<protein>
    <submittedName>
        <fullName evidence="1">Uncharacterized protein</fullName>
    </submittedName>
</protein>
<accession>A0A6A6IMP9</accession>
<dbReference type="EMBL" id="ML987192">
    <property type="protein sequence ID" value="KAF2251666.1"/>
    <property type="molecule type" value="Genomic_DNA"/>
</dbReference>
<reference evidence="1" key="1">
    <citation type="journal article" date="2020" name="Stud. Mycol.">
        <title>101 Dothideomycetes genomes: a test case for predicting lifestyles and emergence of pathogens.</title>
        <authorList>
            <person name="Haridas S."/>
            <person name="Albert R."/>
            <person name="Binder M."/>
            <person name="Bloem J."/>
            <person name="Labutti K."/>
            <person name="Salamov A."/>
            <person name="Andreopoulos B."/>
            <person name="Baker S."/>
            <person name="Barry K."/>
            <person name="Bills G."/>
            <person name="Bluhm B."/>
            <person name="Cannon C."/>
            <person name="Castanera R."/>
            <person name="Culley D."/>
            <person name="Daum C."/>
            <person name="Ezra D."/>
            <person name="Gonzalez J."/>
            <person name="Henrissat B."/>
            <person name="Kuo A."/>
            <person name="Liang C."/>
            <person name="Lipzen A."/>
            <person name="Lutzoni F."/>
            <person name="Magnuson J."/>
            <person name="Mondo S."/>
            <person name="Nolan M."/>
            <person name="Ohm R."/>
            <person name="Pangilinan J."/>
            <person name="Park H.-J."/>
            <person name="Ramirez L."/>
            <person name="Alfaro M."/>
            <person name="Sun H."/>
            <person name="Tritt A."/>
            <person name="Yoshinaga Y."/>
            <person name="Zwiers L.-H."/>
            <person name="Turgeon B."/>
            <person name="Goodwin S."/>
            <person name="Spatafora J."/>
            <person name="Crous P."/>
            <person name="Grigoriev I."/>
        </authorList>
    </citation>
    <scope>NUCLEOTIDE SEQUENCE</scope>
    <source>
        <strain evidence="1">CBS 122368</strain>
    </source>
</reference>
<organism evidence="1 2">
    <name type="scientific">Trematosphaeria pertusa</name>
    <dbReference type="NCBI Taxonomy" id="390896"/>
    <lineage>
        <taxon>Eukaryota</taxon>
        <taxon>Fungi</taxon>
        <taxon>Dikarya</taxon>
        <taxon>Ascomycota</taxon>
        <taxon>Pezizomycotina</taxon>
        <taxon>Dothideomycetes</taxon>
        <taxon>Pleosporomycetidae</taxon>
        <taxon>Pleosporales</taxon>
        <taxon>Massarineae</taxon>
        <taxon>Trematosphaeriaceae</taxon>
        <taxon>Trematosphaeria</taxon>
    </lineage>
</organism>
<evidence type="ECO:0000313" key="2">
    <source>
        <dbReference type="Proteomes" id="UP000800094"/>
    </source>
</evidence>
<dbReference type="GeneID" id="54576144"/>
<gene>
    <name evidence="1" type="ORF">BU26DRAFT_402252</name>
</gene>
<dbReference type="RefSeq" id="XP_033686670.1">
    <property type="nucleotide sequence ID" value="XM_033822814.1"/>
</dbReference>
<dbReference type="AlphaFoldDB" id="A0A6A6IMP9"/>
<proteinExistence type="predicted"/>
<sequence length="206" mass="22977">AEPSSDSPPAYAVLDAAQTTFSIHGTFIHTPSGPAYQLSSPLDQRGPYFRIRRLRAKEVPQVGRTPIAFDKSYVLYEVNDPPLLDNEVHMRGKRRACVPGVVEMKHVLHKWRVAHVPRPGAKSREILSCKKKVGGAFSGKTKGNRKSEIEAREWKDSGGRVVATERLRIGDDGAVVPTVELSPELDQTWRELLISLWATRLWVAFG</sequence>
<feature type="non-terminal residue" evidence="1">
    <location>
        <position position="1"/>
    </location>
</feature>
<dbReference type="Proteomes" id="UP000800094">
    <property type="component" value="Unassembled WGS sequence"/>
</dbReference>
<dbReference type="OrthoDB" id="4196148at2759"/>